<dbReference type="AlphaFoldDB" id="A0AAV7TKJ8"/>
<organism evidence="4 5">
    <name type="scientific">Pleurodeles waltl</name>
    <name type="common">Iberian ribbed newt</name>
    <dbReference type="NCBI Taxonomy" id="8319"/>
    <lineage>
        <taxon>Eukaryota</taxon>
        <taxon>Metazoa</taxon>
        <taxon>Chordata</taxon>
        <taxon>Craniata</taxon>
        <taxon>Vertebrata</taxon>
        <taxon>Euteleostomi</taxon>
        <taxon>Amphibia</taxon>
        <taxon>Batrachia</taxon>
        <taxon>Caudata</taxon>
        <taxon>Salamandroidea</taxon>
        <taxon>Salamandridae</taxon>
        <taxon>Pleurodelinae</taxon>
        <taxon>Pleurodeles</taxon>
    </lineage>
</organism>
<dbReference type="InterPro" id="IPR007110">
    <property type="entry name" value="Ig-like_dom"/>
</dbReference>
<evidence type="ECO:0000259" key="3">
    <source>
        <dbReference type="PROSITE" id="PS50835"/>
    </source>
</evidence>
<dbReference type="InterPro" id="IPR003597">
    <property type="entry name" value="Ig_C1-set"/>
</dbReference>
<dbReference type="InterPro" id="IPR013783">
    <property type="entry name" value="Ig-like_fold"/>
</dbReference>
<keyword evidence="5" id="KW-1185">Reference proteome</keyword>
<dbReference type="SUPFAM" id="SSF48726">
    <property type="entry name" value="Immunoglobulin"/>
    <property type="match status" value="7"/>
</dbReference>
<evidence type="ECO:0000256" key="2">
    <source>
        <dbReference type="SAM" id="Phobius"/>
    </source>
</evidence>
<name>A0AAV7TKJ8_PLEWA</name>
<keyword evidence="2" id="KW-0812">Transmembrane</keyword>
<feature type="domain" description="Ig-like" evidence="3">
    <location>
        <begin position="152"/>
        <end position="251"/>
    </location>
</feature>
<evidence type="ECO:0000313" key="4">
    <source>
        <dbReference type="EMBL" id="KAJ1177109.1"/>
    </source>
</evidence>
<dbReference type="Pfam" id="PF07654">
    <property type="entry name" value="C1-set"/>
    <property type="match status" value="5"/>
</dbReference>
<feature type="domain" description="Ig-like" evidence="3">
    <location>
        <begin position="768"/>
        <end position="861"/>
    </location>
</feature>
<feature type="domain" description="Ig-like" evidence="3">
    <location>
        <begin position="666"/>
        <end position="751"/>
    </location>
</feature>
<keyword evidence="1" id="KW-0393">Immunoglobulin domain</keyword>
<dbReference type="Gene3D" id="2.60.40.10">
    <property type="entry name" value="Immunoglobulins"/>
    <property type="match status" value="8"/>
</dbReference>
<dbReference type="SMART" id="SM00409">
    <property type="entry name" value="IG"/>
    <property type="match status" value="5"/>
</dbReference>
<keyword evidence="2" id="KW-0472">Membrane</keyword>
<feature type="domain" description="Ig-like" evidence="3">
    <location>
        <begin position="434"/>
        <end position="549"/>
    </location>
</feature>
<keyword evidence="2" id="KW-1133">Transmembrane helix</keyword>
<proteinExistence type="predicted"/>
<dbReference type="PANTHER" id="PTHR23411">
    <property type="entry name" value="TAPASIN"/>
    <property type="match status" value="1"/>
</dbReference>
<feature type="domain" description="Ig-like" evidence="3">
    <location>
        <begin position="556"/>
        <end position="619"/>
    </location>
</feature>
<dbReference type="CDD" id="cd00098">
    <property type="entry name" value="IgC1"/>
    <property type="match status" value="4"/>
</dbReference>
<accession>A0AAV7TKJ8</accession>
<dbReference type="InterPro" id="IPR013106">
    <property type="entry name" value="Ig_V-set"/>
</dbReference>
<gene>
    <name evidence="4" type="ORF">NDU88_002371</name>
</gene>
<reference evidence="4" key="1">
    <citation type="journal article" date="2022" name="bioRxiv">
        <title>Sequencing and chromosome-scale assembly of the giantPleurodeles waltlgenome.</title>
        <authorList>
            <person name="Brown T."/>
            <person name="Elewa A."/>
            <person name="Iarovenko S."/>
            <person name="Subramanian E."/>
            <person name="Araus A.J."/>
            <person name="Petzold A."/>
            <person name="Susuki M."/>
            <person name="Suzuki K.-i.T."/>
            <person name="Hayashi T."/>
            <person name="Toyoda A."/>
            <person name="Oliveira C."/>
            <person name="Osipova E."/>
            <person name="Leigh N.D."/>
            <person name="Simon A."/>
            <person name="Yun M.H."/>
        </authorList>
    </citation>
    <scope>NUCLEOTIDE SEQUENCE</scope>
    <source>
        <strain evidence="4">20211129_DDA</strain>
        <tissue evidence="4">Liver</tissue>
    </source>
</reference>
<protein>
    <recommendedName>
        <fullName evidence="3">Ig-like domain-containing protein</fullName>
    </recommendedName>
</protein>
<dbReference type="SMART" id="SM00407">
    <property type="entry name" value="IGc1"/>
    <property type="match status" value="5"/>
</dbReference>
<dbReference type="Proteomes" id="UP001066276">
    <property type="component" value="Chromosome 3_2"/>
</dbReference>
<dbReference type="Pfam" id="PF07686">
    <property type="entry name" value="V-set"/>
    <property type="match status" value="1"/>
</dbReference>
<dbReference type="InterPro" id="IPR050380">
    <property type="entry name" value="Immune_Resp_Modulators"/>
</dbReference>
<evidence type="ECO:0000313" key="5">
    <source>
        <dbReference type="Proteomes" id="UP001066276"/>
    </source>
</evidence>
<dbReference type="InterPro" id="IPR003599">
    <property type="entry name" value="Ig_sub"/>
</dbReference>
<sequence>MARLLESLLRGHRGTVTLKPLTLCYLAFCLLSAESQELKILDAEPIKALVNESVTISCMFGARVWDLKIIGIIWYYSLKNGEKAIYQFDGERGMHKATRPGSTMLIEEIRNGNGALHLPHIQFNEEGEYKCVVFVTPSKAEGKFLLEVSAQPVTSLSSKEVEVEIGTEKSVSCLMEGFYPQAFEISWWTSKYGVISKDTCTAYPEKNHDGTYNVISHLRLQPSIEDNKNVYTCIVHHRSLPGPLRLNTTLTVKEKDDSLHVLIGAVVGTIALCILIVIGSLCLHKRWLKIAAPKVTEITGNDVLVHMEPTTLSCQITGFRPANITVAFSFVQREKKRTIQFYCWHSQRHTDENGAEANKILLSEQVTTENVDSITGEADLVSHGDGTYSLPCNITIVPDIDKHDGAEICLTIKHNALAKPIQQKRLLSVVGRGPKVSEIMKPLRIIHQESITLMCPINGFKPRPLKLTWIKKNHSKEEKLVECGPGKDEVNYFSQKYLLTTSESAFEDGTFSILSALSFAPSITADNEAEFLCKIHHCATKKEDEKKLMLYVKAQPTLDPIQAVPETPCTEDQCTLSCRIHSFFPQTLKVHWYKNDDEVLENITISDVSIGPGGLCSCTTIIEFTPCIKDIGKAFKCRVSHESLKDHKSFGKINEATWMLNLISSPKSLEILCEPREPIEGENVTLSCVVKDYYPPECEVRWFKGFQPIEPAIVEAPQLCEETELYRRKSKLTFTPTKDDHNAEFSLEVIHHGRQLRRMHHLILKDFPIVQNIEVVPQEVMYGKPVTLSCQVMGCDPNDLTITWFQKSDQIRNGFSSRPPQNNIKDNTIRYFDLKLIPTALHYNQEFVCKVKHKNLPQSINKQIYLPLKPQPPLLSDITITTAEPDVTKTLRMCINVSNFAPKEIHIKWYNSWMEFPKEMVTCSEPQIGNRFLYCASSQIEFKPESRDRDIKIRCEVTHSSTNTVLEKIQHFNFKGWSTNIDKKNTEYSHTQKKNSPRRGCEAEIQKEEQPSEIQCLTSDPKAGETVVLKYFIAGCSTRSADVSWFDGMYPIDEDCIQNLDNKDKSGCISTVTFPTDSENKGRECEIRCEVTKDYETIEKTYILKLT</sequence>
<dbReference type="PROSITE" id="PS50835">
    <property type="entry name" value="IG_LIKE"/>
    <property type="match status" value="6"/>
</dbReference>
<feature type="transmembrane region" description="Helical" evidence="2">
    <location>
        <begin position="259"/>
        <end position="283"/>
    </location>
</feature>
<dbReference type="PROSITE" id="PS00290">
    <property type="entry name" value="IG_MHC"/>
    <property type="match status" value="2"/>
</dbReference>
<evidence type="ECO:0000256" key="1">
    <source>
        <dbReference type="ARBA" id="ARBA00023319"/>
    </source>
</evidence>
<dbReference type="InterPro" id="IPR003006">
    <property type="entry name" value="Ig/MHC_CS"/>
</dbReference>
<comment type="caution">
    <text evidence="4">The sequence shown here is derived from an EMBL/GenBank/DDBJ whole genome shotgun (WGS) entry which is preliminary data.</text>
</comment>
<dbReference type="InterPro" id="IPR036179">
    <property type="entry name" value="Ig-like_dom_sf"/>
</dbReference>
<feature type="domain" description="Ig-like" evidence="3">
    <location>
        <begin position="51"/>
        <end position="133"/>
    </location>
</feature>
<dbReference type="EMBL" id="JANPWB010000006">
    <property type="protein sequence ID" value="KAJ1177109.1"/>
    <property type="molecule type" value="Genomic_DNA"/>
</dbReference>